<dbReference type="Proteomes" id="UP001597362">
    <property type="component" value="Unassembled WGS sequence"/>
</dbReference>
<keyword evidence="1" id="KW-0472">Membrane</keyword>
<organism evidence="2 3">
    <name type="scientific">Paenibacillus yanchengensis</name>
    <dbReference type="NCBI Taxonomy" id="2035833"/>
    <lineage>
        <taxon>Bacteria</taxon>
        <taxon>Bacillati</taxon>
        <taxon>Bacillota</taxon>
        <taxon>Bacilli</taxon>
        <taxon>Bacillales</taxon>
        <taxon>Paenibacillaceae</taxon>
        <taxon>Paenibacillus</taxon>
    </lineage>
</organism>
<comment type="caution">
    <text evidence="2">The sequence shown here is derived from an EMBL/GenBank/DDBJ whole genome shotgun (WGS) entry which is preliminary data.</text>
</comment>
<keyword evidence="2" id="KW-0648">Protein biosynthesis</keyword>
<keyword evidence="3" id="KW-1185">Reference proteome</keyword>
<reference evidence="3" key="1">
    <citation type="journal article" date="2019" name="Int. J. Syst. Evol. Microbiol.">
        <title>The Global Catalogue of Microorganisms (GCM) 10K type strain sequencing project: providing services to taxonomists for standard genome sequencing and annotation.</title>
        <authorList>
            <consortium name="The Broad Institute Genomics Platform"/>
            <consortium name="The Broad Institute Genome Sequencing Center for Infectious Disease"/>
            <person name="Wu L."/>
            <person name="Ma J."/>
        </authorList>
    </citation>
    <scope>NUCLEOTIDE SEQUENCE [LARGE SCALE GENOMIC DNA]</scope>
    <source>
        <strain evidence="3">GH52</strain>
    </source>
</reference>
<keyword evidence="1" id="KW-0812">Transmembrane</keyword>
<accession>A0ABW4YGJ3</accession>
<evidence type="ECO:0000313" key="2">
    <source>
        <dbReference type="EMBL" id="MFD2114707.1"/>
    </source>
</evidence>
<gene>
    <name evidence="2" type="ORF">ACFSJH_02950</name>
</gene>
<sequence length="84" mass="9117">MNRNNNNSNQSSSKEILAARLAFIGASIATLGDGLSAIAAGIALDILENPSDAMRSQHQTNQFETSQQLDLYINELINLRNNIT</sequence>
<keyword evidence="1" id="KW-1133">Transmembrane helix</keyword>
<feature type="transmembrane region" description="Helical" evidence="1">
    <location>
        <begin position="21"/>
        <end position="44"/>
    </location>
</feature>
<name>A0ABW4YGJ3_9BACL</name>
<evidence type="ECO:0000313" key="3">
    <source>
        <dbReference type="Proteomes" id="UP001597362"/>
    </source>
</evidence>
<dbReference type="GO" id="GO:0003743">
    <property type="term" value="F:translation initiation factor activity"/>
    <property type="evidence" value="ECO:0007669"/>
    <property type="project" value="UniProtKB-KW"/>
</dbReference>
<dbReference type="EMBL" id="JBHUHO010000008">
    <property type="protein sequence ID" value="MFD2114707.1"/>
    <property type="molecule type" value="Genomic_DNA"/>
</dbReference>
<keyword evidence="2" id="KW-0396">Initiation factor</keyword>
<dbReference type="RefSeq" id="WP_377769726.1">
    <property type="nucleotide sequence ID" value="NZ_JBHUHO010000008.1"/>
</dbReference>
<evidence type="ECO:0000256" key="1">
    <source>
        <dbReference type="SAM" id="Phobius"/>
    </source>
</evidence>
<protein>
    <submittedName>
        <fullName evidence="2">Translation initiation factor 2</fullName>
    </submittedName>
</protein>
<proteinExistence type="predicted"/>